<reference evidence="2 3" key="1">
    <citation type="submission" date="2020-02" db="EMBL/GenBank/DDBJ databases">
        <authorList>
            <person name="Ferguson B K."/>
        </authorList>
    </citation>
    <scope>NUCLEOTIDE SEQUENCE [LARGE SCALE GENOMIC DNA]</scope>
</reference>
<dbReference type="AlphaFoldDB" id="A0A6H5IZX3"/>
<dbReference type="SUPFAM" id="SSF56672">
    <property type="entry name" value="DNA/RNA polymerases"/>
    <property type="match status" value="1"/>
</dbReference>
<sequence>MRGKAFILRYNIQIYTRSLIGLSARVCTCNTSHPPGANDYEDYDADRRFAADYNKLYQSKNIKPSDTQTVKIPARTQKLIQLKLITTTLQDRYLPRIDTDHPDIFLGENLIRNDGNTYQIYTINFADRDIKFEIRPAEIHPFNYIIQNFKSDGSTESKIQPITDLEQRANRIQEIINLRTLNLEEKKTILDLIHDYPDLFLIPGDPLPYTNLVYHEIPLENNIPINTKQYRHPPVHKKIIKKDIEKRLQEEIIKPSANPINSPIWIIPKKPVRTTLPNANNTTKIIKTDLSEDNLLKAAAEIDISQRIIERRAYKAEDIIDEKDLKLTTIIKRNCLSDGTAVDKKNKKYLDSINPYDEIHNNNRTLLEKIKKLIRETQTKINQEQNDSTASIKTEATSPRKEETPILTGSNRPTNRRETPDTPMNKRYHTRTRDHLLKTKKIRRSQHNYIYDTDTHLNITHLFPQIKTSWHLITSMNSASKSGYDIKESLWSCSFTLSRYLNYYCGCSYSSRPSGTAAATRLARTHILDSLLERSRIQRALADWVVIDKFLPHMSRRVIDLLRTSVYIRITFRKEFYRPVVVLIHSLALPQLLLRLLVQLASIRHRGCNSSGSHTHPRLAAGALAHTTRSGGLGRKPLRVACTRVHSYFLLYMNITLVSSDSAEK</sequence>
<gene>
    <name evidence="2" type="ORF">TBRA_LOCUS14946</name>
</gene>
<dbReference type="OrthoDB" id="6777545at2759"/>
<dbReference type="InterPro" id="IPR043502">
    <property type="entry name" value="DNA/RNA_pol_sf"/>
</dbReference>
<feature type="compositionally biased region" description="Polar residues" evidence="1">
    <location>
        <begin position="381"/>
        <end position="397"/>
    </location>
</feature>
<dbReference type="EMBL" id="CADCXV010001313">
    <property type="protein sequence ID" value="CAB0043358.1"/>
    <property type="molecule type" value="Genomic_DNA"/>
</dbReference>
<dbReference type="Proteomes" id="UP000479190">
    <property type="component" value="Unassembled WGS sequence"/>
</dbReference>
<name>A0A6H5IZX3_9HYME</name>
<protein>
    <submittedName>
        <fullName evidence="2">Uncharacterized protein</fullName>
    </submittedName>
</protein>
<dbReference type="Gene3D" id="3.10.10.10">
    <property type="entry name" value="HIV Type 1 Reverse Transcriptase, subunit A, domain 1"/>
    <property type="match status" value="1"/>
</dbReference>
<evidence type="ECO:0000313" key="2">
    <source>
        <dbReference type="EMBL" id="CAB0043358.1"/>
    </source>
</evidence>
<keyword evidence="3" id="KW-1185">Reference proteome</keyword>
<accession>A0A6H5IZX3</accession>
<proteinExistence type="predicted"/>
<feature type="region of interest" description="Disordered" evidence="1">
    <location>
        <begin position="381"/>
        <end position="428"/>
    </location>
</feature>
<dbReference type="GO" id="GO:0071897">
    <property type="term" value="P:DNA biosynthetic process"/>
    <property type="evidence" value="ECO:0007669"/>
    <property type="project" value="UniProtKB-ARBA"/>
</dbReference>
<evidence type="ECO:0000256" key="1">
    <source>
        <dbReference type="SAM" id="MobiDB-lite"/>
    </source>
</evidence>
<evidence type="ECO:0000313" key="3">
    <source>
        <dbReference type="Proteomes" id="UP000479190"/>
    </source>
</evidence>
<organism evidence="2 3">
    <name type="scientific">Trichogramma brassicae</name>
    <dbReference type="NCBI Taxonomy" id="86971"/>
    <lineage>
        <taxon>Eukaryota</taxon>
        <taxon>Metazoa</taxon>
        <taxon>Ecdysozoa</taxon>
        <taxon>Arthropoda</taxon>
        <taxon>Hexapoda</taxon>
        <taxon>Insecta</taxon>
        <taxon>Pterygota</taxon>
        <taxon>Neoptera</taxon>
        <taxon>Endopterygota</taxon>
        <taxon>Hymenoptera</taxon>
        <taxon>Apocrita</taxon>
        <taxon>Proctotrupomorpha</taxon>
        <taxon>Chalcidoidea</taxon>
        <taxon>Trichogrammatidae</taxon>
        <taxon>Trichogramma</taxon>
    </lineage>
</organism>